<feature type="compositionally biased region" description="Basic and acidic residues" evidence="1">
    <location>
        <begin position="1019"/>
        <end position="1030"/>
    </location>
</feature>
<evidence type="ECO:0000313" key="3">
    <source>
        <dbReference type="Proteomes" id="UP001470230"/>
    </source>
</evidence>
<accession>A0ABR2H4H7</accession>
<dbReference type="InterPro" id="IPR013783">
    <property type="entry name" value="Ig-like_fold"/>
</dbReference>
<dbReference type="Gene3D" id="2.60.40.10">
    <property type="entry name" value="Immunoglobulins"/>
    <property type="match status" value="4"/>
</dbReference>
<sequence length="1402" mass="159611">MASLWDFSSLFSSFNAKIILDDKDPKYDILTNEMTSQLEQINKNLSLLENNDFFNLDKFSLLSSPSEFPLSPPTFSPINTLNNSNNFTQTQTQKQQEISKQHNIITPPSTERSAPRKHSKEKTRLCSFSNFFSNDIRDSKKLKPEFSTIAKLPLLSNKFKGSNINDKPIFRVTPKEIFFSNFVLSKTYKFRFTLQNISTHTHGFQVLGPNDPAFCFHILEEVNSSLIRPGLQVSFEIIFKPTEPRDYISDCVIISGDSMAQNNPSQGSNYCSTFCNSPACNDNKRTVVHINCCRDPPEIEVPDIVDLKSTLVHSSKSGSFTITNHGGVAFFSFKSLSGREDSLMFTDGSFTLSPSQFQLAKEESIEITIKFKPRCIGKQSSSFEIVAQHFAQHFYFMAQGNSVTPDLKFKICSDNKFLFVPFLPLDINTTKKIEIFNDCDLPFPFHIKILNPNDSSESILKHLYSDIDIDNNNKENLYSSSNLHFNIVPLSGQISPKETISITITFTPKFFGFFRSNLSIFVDGIPDAAGSLRPKKMLTIGVEAYSGIADLFIHPHLVIFNSVIPTTNSSEMLEIINNSYLNIKLKWPSNQFVKPSDSDLNSLSTEFLFHQKKTIKLNFLLSTPYCTFPLSVAWKLFKRHPRCAKQFLKKLSNNEQHSELSNKIDNEDISNLNVKSDCSILLEPNENNFLHAAAEVINEKKKLINDNESTIHSDNSNEANIKNDYEVGESKNHDEIPNIFSPRSININSQENNSALPAVYYPDKTSQDVDNSQGLYMKFNYFTHIGKPELSIQPSTIDFGFILSGEAGKQILNLTNKTNCPIHYQIEIPQSEEECESKVHNSGEDNTPIGKDNDEIIISKCNGVVTSNTNLPIEIILNIKRITKVDRFITIKSWWFINKNDKIISIPSSEFNVKILACIDRPLLGFENRIVDIGTVYPTLKYNASFEFKLLNSFPTPFWVDDFLGSVKFERKIDTDELKNKRDLKINPLLTRICDNRSKSAFKYLAKSLPPLGQNDNKNYNHDTPKHNQNERPPTNISEYFEKIDFDNMILASNKIEIQQSTITEPKSGNIEIGDKIKLNVSSSFAELGNQVFPIVVNIKGNKYTCAIVAHVAPPNLTLLTEKIDFSDDFIICRRSESRISIRNDCGIASSVRLEVNDDCHKVFKLHDIYTHQISPNETVDFPISCYSEVHGDFYGSFKLIIHDLWQTKEITIPLHVKAHRSFFGFQTHTLGYTKWDSKICTNDILYSIMNSYKYGKMTGIEELDFIYFGVCSSELDNEKTINSLNGEGNKVIRRLYIENYSSEPIFIDWDLVNFVKGKKYVNVSFNIEEDGFVKLDFEENEEAKEIEPFRILNERTKINPHDRSLVTVEFTIQKNQGTYRGVLSAKCGEFTQKLGLVAICE</sequence>
<evidence type="ECO:0008006" key="4">
    <source>
        <dbReference type="Google" id="ProtNLM"/>
    </source>
</evidence>
<keyword evidence="3" id="KW-1185">Reference proteome</keyword>
<organism evidence="2 3">
    <name type="scientific">Tritrichomonas musculus</name>
    <dbReference type="NCBI Taxonomy" id="1915356"/>
    <lineage>
        <taxon>Eukaryota</taxon>
        <taxon>Metamonada</taxon>
        <taxon>Parabasalia</taxon>
        <taxon>Tritrichomonadida</taxon>
        <taxon>Tritrichomonadidae</taxon>
        <taxon>Tritrichomonas</taxon>
    </lineage>
</organism>
<dbReference type="PANTHER" id="PTHR46348:SF1">
    <property type="entry name" value="DELETED IN LUNG AND ESOPHAGEAL CANCER PROTEIN 1"/>
    <property type="match status" value="1"/>
</dbReference>
<dbReference type="Pfam" id="PF14874">
    <property type="entry name" value="PapD-like"/>
    <property type="match status" value="1"/>
</dbReference>
<dbReference type="EMBL" id="JAPFFF010000042">
    <property type="protein sequence ID" value="KAK8841103.1"/>
    <property type="molecule type" value="Genomic_DNA"/>
</dbReference>
<evidence type="ECO:0000256" key="1">
    <source>
        <dbReference type="SAM" id="MobiDB-lite"/>
    </source>
</evidence>
<evidence type="ECO:0000313" key="2">
    <source>
        <dbReference type="EMBL" id="KAK8841103.1"/>
    </source>
</evidence>
<dbReference type="PANTHER" id="PTHR46348">
    <property type="entry name" value="DELETED IN LUNG AND ESOPHAGEAL CANCER PROTEIN 1"/>
    <property type="match status" value="1"/>
</dbReference>
<protein>
    <recommendedName>
        <fullName evidence="4">MSP domain-containing protein</fullName>
    </recommendedName>
</protein>
<reference evidence="2 3" key="1">
    <citation type="submission" date="2024-04" db="EMBL/GenBank/DDBJ databases">
        <title>Tritrichomonas musculus Genome.</title>
        <authorList>
            <person name="Alves-Ferreira E."/>
            <person name="Grigg M."/>
            <person name="Lorenzi H."/>
            <person name="Galac M."/>
        </authorList>
    </citation>
    <scope>NUCLEOTIDE SEQUENCE [LARGE SCALE GENOMIC DNA]</scope>
    <source>
        <strain evidence="2 3">EAF2021</strain>
    </source>
</reference>
<dbReference type="InterPro" id="IPR033304">
    <property type="entry name" value="DLEC1"/>
</dbReference>
<dbReference type="Proteomes" id="UP001470230">
    <property type="component" value="Unassembled WGS sequence"/>
</dbReference>
<proteinExistence type="predicted"/>
<comment type="caution">
    <text evidence="2">The sequence shown here is derived from an EMBL/GenBank/DDBJ whole genome shotgun (WGS) entry which is preliminary data.</text>
</comment>
<name>A0ABR2H4H7_9EUKA</name>
<gene>
    <name evidence="2" type="ORF">M9Y10_027303</name>
</gene>
<feature type="region of interest" description="Disordered" evidence="1">
    <location>
        <begin position="1013"/>
        <end position="1035"/>
    </location>
</feature>